<sequence length="395" mass="41788">MNIYRTTRLMLSGAAFFSLAGSAFALDGADLLKKINAAYEAQGGTISAEGVDINGTTVTLKNVTVKPTGGESLPIGEVTLSGVEEDEEGGYYIEEAAFPDINKTGDGVTVTAQELTLGGISVPATPGGDTLDGMMLYETAHTGPLKVVKDGTEVFSLLQSDMNLTLREDESGFDFDGAFKSMKADLTKTDDPKSKDAIEKLALQHVQGDITMKGAWELGPGTIDVSEIGFDFTNIGKLNLGFKISGYTMAFMKSMQDAMKESEANPNKEQAQQALGLAMLGLMQQLSFEGAQVRFEDASITKRALDYAGAQQNMSGKQMADSLKAMTPIMLAQLNIPELQNAVSAAVNTFLDDPKSLTVKATPEKPVPFPTIVGAAMGAPNTLPQVLGVKVSAND</sequence>
<protein>
    <recommendedName>
        <fullName evidence="4">Transmembrane protein</fullName>
    </recommendedName>
</protein>
<evidence type="ECO:0000256" key="1">
    <source>
        <dbReference type="SAM" id="SignalP"/>
    </source>
</evidence>
<dbReference type="EMBL" id="CP006986">
    <property type="protein sequence ID" value="AIC26695.1"/>
    <property type="molecule type" value="Genomic_DNA"/>
</dbReference>
<gene>
    <name evidence="2" type="ORF">IE4771_CH01551</name>
</gene>
<dbReference type="Proteomes" id="UP000027180">
    <property type="component" value="Chromosome"/>
</dbReference>
<reference evidence="2 3" key="1">
    <citation type="submission" date="2013-12" db="EMBL/GenBank/DDBJ databases">
        <title>Complete genome sequence of Rhizobium etli bv. mimosae IE4771.</title>
        <authorList>
            <person name="Bustos P."/>
            <person name="Santamaria R.I."/>
            <person name="Lozano L."/>
            <person name="Ormeno-Orrillo E."/>
            <person name="Rogel M.A."/>
            <person name="Romero D."/>
            <person name="Cevallos M.A."/>
            <person name="Martinez-Romero E."/>
            <person name="Gonzalez V."/>
        </authorList>
    </citation>
    <scope>NUCLEOTIDE SEQUENCE [LARGE SCALE GENOMIC DNA]</scope>
    <source>
        <strain evidence="2 3">IE4771</strain>
    </source>
</reference>
<dbReference type="OrthoDB" id="7824623at2"/>
<name>A0A060I461_RHIET</name>
<evidence type="ECO:0000313" key="3">
    <source>
        <dbReference type="Proteomes" id="UP000027180"/>
    </source>
</evidence>
<feature type="signal peptide" evidence="1">
    <location>
        <begin position="1"/>
        <end position="25"/>
    </location>
</feature>
<dbReference type="KEGG" id="rei:IE4771_CH01551"/>
<evidence type="ECO:0008006" key="4">
    <source>
        <dbReference type="Google" id="ProtNLM"/>
    </source>
</evidence>
<dbReference type="RefSeq" id="WP_038688071.1">
    <property type="nucleotide sequence ID" value="NZ_CP006986.1"/>
</dbReference>
<proteinExistence type="predicted"/>
<keyword evidence="1" id="KW-0732">Signal</keyword>
<organism evidence="2 3">
    <name type="scientific">Rhizobium etli bv. mimosae str. IE4771</name>
    <dbReference type="NCBI Taxonomy" id="1432050"/>
    <lineage>
        <taxon>Bacteria</taxon>
        <taxon>Pseudomonadati</taxon>
        <taxon>Pseudomonadota</taxon>
        <taxon>Alphaproteobacteria</taxon>
        <taxon>Hyphomicrobiales</taxon>
        <taxon>Rhizobiaceae</taxon>
        <taxon>Rhizobium/Agrobacterium group</taxon>
        <taxon>Rhizobium</taxon>
    </lineage>
</organism>
<dbReference type="AlphaFoldDB" id="A0A060I461"/>
<dbReference type="HOGENOM" id="CLU_058374_0_0_5"/>
<accession>A0A060I461</accession>
<evidence type="ECO:0000313" key="2">
    <source>
        <dbReference type="EMBL" id="AIC26695.1"/>
    </source>
</evidence>
<feature type="chain" id="PRO_5001587700" description="Transmembrane protein" evidence="1">
    <location>
        <begin position="26"/>
        <end position="395"/>
    </location>
</feature>